<dbReference type="EMBL" id="MFPU01000020">
    <property type="protein sequence ID" value="OGH69895.1"/>
    <property type="molecule type" value="Genomic_DNA"/>
</dbReference>
<proteinExistence type="predicted"/>
<evidence type="ECO:0000313" key="2">
    <source>
        <dbReference type="Proteomes" id="UP000177953"/>
    </source>
</evidence>
<protein>
    <submittedName>
        <fullName evidence="1">Uncharacterized protein</fullName>
    </submittedName>
</protein>
<accession>A0A1F6ME46</accession>
<dbReference type="AlphaFoldDB" id="A0A1F6ME46"/>
<dbReference type="Proteomes" id="UP000177953">
    <property type="component" value="Unassembled WGS sequence"/>
</dbReference>
<name>A0A1F6ME46_9BACT</name>
<comment type="caution">
    <text evidence="1">The sequence shown here is derived from an EMBL/GenBank/DDBJ whole genome shotgun (WGS) entry which is preliminary data.</text>
</comment>
<organism evidence="1 2">
    <name type="scientific">Candidatus Magasanikbacteria bacterium RIFCSPHIGHO2_01_FULL_47_8</name>
    <dbReference type="NCBI Taxonomy" id="1798673"/>
    <lineage>
        <taxon>Bacteria</taxon>
        <taxon>Candidatus Magasanikiibacteriota</taxon>
    </lineage>
</organism>
<reference evidence="1 2" key="1">
    <citation type="journal article" date="2016" name="Nat. Commun.">
        <title>Thousands of microbial genomes shed light on interconnected biogeochemical processes in an aquifer system.</title>
        <authorList>
            <person name="Anantharaman K."/>
            <person name="Brown C.T."/>
            <person name="Hug L.A."/>
            <person name="Sharon I."/>
            <person name="Castelle C.J."/>
            <person name="Probst A.J."/>
            <person name="Thomas B.C."/>
            <person name="Singh A."/>
            <person name="Wilkins M.J."/>
            <person name="Karaoz U."/>
            <person name="Brodie E.L."/>
            <person name="Williams K.H."/>
            <person name="Hubbard S.S."/>
            <person name="Banfield J.F."/>
        </authorList>
    </citation>
    <scope>NUCLEOTIDE SEQUENCE [LARGE SCALE GENOMIC DNA]</scope>
</reference>
<sequence>MLSHVSLNCRLDDLLELTPVSFQRLEHRWHQVSSNARVVTVYLPTESYKAILHITGETTAGGDTFLGDIIIKILTISHEITLVILTTLLTILRTIVVPQATCARQYRNHQDRFHYLLLCQTCWQRYTNILKRIVNS</sequence>
<gene>
    <name evidence="1" type="ORF">A2754_01455</name>
</gene>
<evidence type="ECO:0000313" key="1">
    <source>
        <dbReference type="EMBL" id="OGH69895.1"/>
    </source>
</evidence>